<dbReference type="Proteomes" id="UP001345963">
    <property type="component" value="Unassembled WGS sequence"/>
</dbReference>
<evidence type="ECO:0000313" key="3">
    <source>
        <dbReference type="Proteomes" id="UP001345963"/>
    </source>
</evidence>
<keyword evidence="3" id="KW-1185">Reference proteome</keyword>
<dbReference type="EMBL" id="JAHUTI010013604">
    <property type="protein sequence ID" value="MED6237056.1"/>
    <property type="molecule type" value="Genomic_DNA"/>
</dbReference>
<sequence length="112" mass="12329">MEALCKSLGQRVKCVPKVRFLQVYVTTLFNHTSIVFPYPRSGAEATGPGRNPRHPQAHSGGSLGVLRPYGIYSASSEFWIFPRVSSKGDMPGKTSEVRQPGGILIRFSNHLN</sequence>
<protein>
    <submittedName>
        <fullName evidence="2">Uncharacterized protein</fullName>
    </submittedName>
</protein>
<proteinExistence type="predicted"/>
<evidence type="ECO:0000256" key="1">
    <source>
        <dbReference type="SAM" id="MobiDB-lite"/>
    </source>
</evidence>
<gene>
    <name evidence="2" type="ORF">ATANTOWER_018225</name>
</gene>
<accession>A0ABU7AFW9</accession>
<evidence type="ECO:0000313" key="2">
    <source>
        <dbReference type="EMBL" id="MED6237056.1"/>
    </source>
</evidence>
<name>A0ABU7AFW9_9TELE</name>
<feature type="region of interest" description="Disordered" evidence="1">
    <location>
        <begin position="40"/>
        <end position="63"/>
    </location>
</feature>
<organism evidence="2 3">
    <name type="scientific">Ataeniobius toweri</name>
    <dbReference type="NCBI Taxonomy" id="208326"/>
    <lineage>
        <taxon>Eukaryota</taxon>
        <taxon>Metazoa</taxon>
        <taxon>Chordata</taxon>
        <taxon>Craniata</taxon>
        <taxon>Vertebrata</taxon>
        <taxon>Euteleostomi</taxon>
        <taxon>Actinopterygii</taxon>
        <taxon>Neopterygii</taxon>
        <taxon>Teleostei</taxon>
        <taxon>Neoteleostei</taxon>
        <taxon>Acanthomorphata</taxon>
        <taxon>Ovalentaria</taxon>
        <taxon>Atherinomorphae</taxon>
        <taxon>Cyprinodontiformes</taxon>
        <taxon>Goodeidae</taxon>
        <taxon>Ataeniobius</taxon>
    </lineage>
</organism>
<reference evidence="2 3" key="1">
    <citation type="submission" date="2021-07" db="EMBL/GenBank/DDBJ databases">
        <authorList>
            <person name="Palmer J.M."/>
        </authorList>
    </citation>
    <scope>NUCLEOTIDE SEQUENCE [LARGE SCALE GENOMIC DNA]</scope>
    <source>
        <strain evidence="2 3">AT_MEX2019</strain>
        <tissue evidence="2">Muscle</tissue>
    </source>
</reference>
<comment type="caution">
    <text evidence="2">The sequence shown here is derived from an EMBL/GenBank/DDBJ whole genome shotgun (WGS) entry which is preliminary data.</text>
</comment>